<proteinExistence type="predicted"/>
<feature type="transmembrane region" description="Helical" evidence="1">
    <location>
        <begin position="20"/>
        <end position="42"/>
    </location>
</feature>
<keyword evidence="2" id="KW-0934">Plastid</keyword>
<protein>
    <submittedName>
        <fullName evidence="2">Sec-independent translocase component C</fullName>
    </submittedName>
</protein>
<reference evidence="2" key="1">
    <citation type="submission" date="2018-08" db="EMBL/GenBank/DDBJ databases">
        <title>Comparative Plastid Genomics of Synurophyceae: Evolutionary Evidence of Lateral Gene Transfer and Inverted Repeat Dynamics.</title>
        <authorList>
            <person name="Kim J.I."/>
            <person name="Shin H."/>
            <person name="Skaloud P."/>
            <person name="Jung J."/>
            <person name="Yoon H.S."/>
            <person name="Archibald J.M."/>
            <person name="Shin W."/>
        </authorList>
    </citation>
    <scope>NUCLEOTIDE SEQUENCE</scope>
    <source>
        <strain evidence="2">S114.C7</strain>
    </source>
</reference>
<feature type="transmembrane region" description="Helical" evidence="1">
    <location>
        <begin position="228"/>
        <end position="247"/>
    </location>
</feature>
<feature type="transmembrane region" description="Helical" evidence="1">
    <location>
        <begin position="103"/>
        <end position="123"/>
    </location>
</feature>
<evidence type="ECO:0000313" key="2">
    <source>
        <dbReference type="EMBL" id="AYO28060.1"/>
    </source>
</evidence>
<keyword evidence="1" id="KW-0472">Membrane</keyword>
<geneLocation type="plastid" evidence="2"/>
<sequence length="248" mass="29101">MLNVKETRYLFFLYKKQKDFLIRTPFFLFTSIIFLESIRGYAPDVELLINTPATYVFCFLVVFLLLMFFSSFLNQLSIFVDAKKVRGVKRIDTLLRKQRLKSFFLLTFTGLYIVILIILPCSLDSITTVIAQQTNKNYLSFEQIGSIEIGLFVNSLFYFQLPSFVICPRYSEIQYDSFIYYYKEYSFVVSFLAGIITPTVDVPTQLTFIVLGNFFYFYVILSIKKDGILNSNNLILLNFFIIFFPLFN</sequence>
<accession>A0A3G2QY71</accession>
<evidence type="ECO:0000256" key="1">
    <source>
        <dbReference type="SAM" id="Phobius"/>
    </source>
</evidence>
<name>A0A3G2QY71_9STRA</name>
<feature type="transmembrane region" description="Helical" evidence="1">
    <location>
        <begin position="202"/>
        <end position="221"/>
    </location>
</feature>
<organism evidence="2">
    <name type="scientific">Synura petersenii</name>
    <dbReference type="NCBI Taxonomy" id="52555"/>
    <lineage>
        <taxon>Eukaryota</taxon>
        <taxon>Sar</taxon>
        <taxon>Stramenopiles</taxon>
        <taxon>Ochrophyta</taxon>
        <taxon>Synurophyceae</taxon>
        <taxon>Synurales</taxon>
        <taxon>Mallomonadaceae</taxon>
        <taxon>Synura</taxon>
    </lineage>
</organism>
<keyword evidence="1" id="KW-0812">Transmembrane</keyword>
<gene>
    <name evidence="2" type="primary">tatC</name>
</gene>
<dbReference type="AlphaFoldDB" id="A0A3G2QY71"/>
<keyword evidence="1" id="KW-1133">Transmembrane helix</keyword>
<feature type="transmembrane region" description="Helical" evidence="1">
    <location>
        <begin position="178"/>
        <end position="196"/>
    </location>
</feature>
<dbReference type="EMBL" id="MH795128">
    <property type="protein sequence ID" value="AYO28060.1"/>
    <property type="molecule type" value="Genomic_DNA"/>
</dbReference>
<feature type="transmembrane region" description="Helical" evidence="1">
    <location>
        <begin position="143"/>
        <end position="166"/>
    </location>
</feature>
<feature type="transmembrane region" description="Helical" evidence="1">
    <location>
        <begin position="54"/>
        <end position="82"/>
    </location>
</feature>